<name>A0A1M5PD13_9GAMM</name>
<evidence type="ECO:0008006" key="4">
    <source>
        <dbReference type="Google" id="ProtNLM"/>
    </source>
</evidence>
<dbReference type="STRING" id="490188.SAMN04488068_2167"/>
<keyword evidence="3" id="KW-1185">Reference proteome</keyword>
<evidence type="ECO:0000313" key="2">
    <source>
        <dbReference type="EMBL" id="SHG99628.1"/>
    </source>
</evidence>
<sequence>MKATTWSVTVASGLCLVAGAVQAAPEQRPGQIAVDEIRHQALESLRQEGLAALPLRLSQDLEMANRDAGSLSRKPLVERGWAAAMHDAAAR</sequence>
<dbReference type="Proteomes" id="UP000199758">
    <property type="component" value="Unassembled WGS sequence"/>
</dbReference>
<feature type="chain" id="PRO_5011957341" description="Outer membrane efflux protein" evidence="1">
    <location>
        <begin position="24"/>
        <end position="91"/>
    </location>
</feature>
<proteinExistence type="predicted"/>
<organism evidence="2 3">
    <name type="scientific">Hydrocarboniphaga daqingensis</name>
    <dbReference type="NCBI Taxonomy" id="490188"/>
    <lineage>
        <taxon>Bacteria</taxon>
        <taxon>Pseudomonadati</taxon>
        <taxon>Pseudomonadota</taxon>
        <taxon>Gammaproteobacteria</taxon>
        <taxon>Nevskiales</taxon>
        <taxon>Nevskiaceae</taxon>
        <taxon>Hydrocarboniphaga</taxon>
    </lineage>
</organism>
<reference evidence="2 3" key="1">
    <citation type="submission" date="2016-11" db="EMBL/GenBank/DDBJ databases">
        <authorList>
            <person name="Jaros S."/>
            <person name="Januszkiewicz K."/>
            <person name="Wedrychowicz H."/>
        </authorList>
    </citation>
    <scope>NUCLEOTIDE SEQUENCE [LARGE SCALE GENOMIC DNA]</scope>
    <source>
        <strain evidence="2 3">CGMCC 1.7049</strain>
    </source>
</reference>
<evidence type="ECO:0000256" key="1">
    <source>
        <dbReference type="SAM" id="SignalP"/>
    </source>
</evidence>
<evidence type="ECO:0000313" key="3">
    <source>
        <dbReference type="Proteomes" id="UP000199758"/>
    </source>
</evidence>
<dbReference type="EMBL" id="FQWZ01000004">
    <property type="protein sequence ID" value="SHG99628.1"/>
    <property type="molecule type" value="Genomic_DNA"/>
</dbReference>
<feature type="signal peptide" evidence="1">
    <location>
        <begin position="1"/>
        <end position="23"/>
    </location>
</feature>
<dbReference type="RefSeq" id="WP_072897363.1">
    <property type="nucleotide sequence ID" value="NZ_FQWZ01000004.1"/>
</dbReference>
<protein>
    <recommendedName>
        <fullName evidence="4">Outer membrane efflux protein</fullName>
    </recommendedName>
</protein>
<dbReference type="AlphaFoldDB" id="A0A1M5PD13"/>
<accession>A0A1M5PD13</accession>
<keyword evidence="1" id="KW-0732">Signal</keyword>
<gene>
    <name evidence="2" type="ORF">SAMN04488068_2167</name>
</gene>